<feature type="transmembrane region" description="Helical" evidence="2">
    <location>
        <begin position="117"/>
        <end position="139"/>
    </location>
</feature>
<dbReference type="EMBL" id="CP113797">
    <property type="protein sequence ID" value="WAL61455.1"/>
    <property type="molecule type" value="Genomic_DNA"/>
</dbReference>
<accession>A0A9E8ZHS5</accession>
<feature type="compositionally biased region" description="Pro residues" evidence="1">
    <location>
        <begin position="665"/>
        <end position="677"/>
    </location>
</feature>
<keyword evidence="2" id="KW-1133">Transmembrane helix</keyword>
<feature type="compositionally biased region" description="Polar residues" evidence="1">
    <location>
        <begin position="620"/>
        <end position="641"/>
    </location>
</feature>
<gene>
    <name evidence="3" type="ORF">OXH18_05545</name>
</gene>
<evidence type="ECO:0008006" key="5">
    <source>
        <dbReference type="Google" id="ProtNLM"/>
    </source>
</evidence>
<organism evidence="3 4">
    <name type="scientific">Thermocoleostomius sinensis A174</name>
    <dbReference type="NCBI Taxonomy" id="2016057"/>
    <lineage>
        <taxon>Bacteria</taxon>
        <taxon>Bacillati</taxon>
        <taxon>Cyanobacteriota</taxon>
        <taxon>Cyanophyceae</taxon>
        <taxon>Oculatellales</taxon>
        <taxon>Oculatellaceae</taxon>
        <taxon>Thermocoleostomius</taxon>
    </lineage>
</organism>
<proteinExistence type="predicted"/>
<evidence type="ECO:0000313" key="4">
    <source>
        <dbReference type="Proteomes" id="UP001163152"/>
    </source>
</evidence>
<feature type="region of interest" description="Disordered" evidence="1">
    <location>
        <begin position="773"/>
        <end position="803"/>
    </location>
</feature>
<dbReference type="AlphaFoldDB" id="A0A9E8ZHS5"/>
<feature type="region of interest" description="Disordered" evidence="1">
    <location>
        <begin position="619"/>
        <end position="692"/>
    </location>
</feature>
<evidence type="ECO:0000313" key="3">
    <source>
        <dbReference type="EMBL" id="WAL61455.1"/>
    </source>
</evidence>
<dbReference type="KEGG" id="tsin:OXH18_05545"/>
<keyword evidence="2" id="KW-0812">Transmembrane</keyword>
<dbReference type="Proteomes" id="UP001163152">
    <property type="component" value="Chromosome"/>
</dbReference>
<evidence type="ECO:0000256" key="1">
    <source>
        <dbReference type="SAM" id="MobiDB-lite"/>
    </source>
</evidence>
<reference evidence="3" key="1">
    <citation type="submission" date="2022-12" db="EMBL/GenBank/DDBJ databases">
        <title>Polyphasic identification of a Novel Hot-Spring Cyanobacterium Ocullathermofonsia sinensis gen nov. sp. nov. and Genomic Insights on its Adaptations to the Thermal Habitat.</title>
        <authorList>
            <person name="Daroch M."/>
            <person name="Tang J."/>
            <person name="Jiang Y."/>
        </authorList>
    </citation>
    <scope>NUCLEOTIDE SEQUENCE</scope>
    <source>
        <strain evidence="3">PKUAC-SCTA174</strain>
    </source>
</reference>
<evidence type="ECO:0000256" key="2">
    <source>
        <dbReference type="SAM" id="Phobius"/>
    </source>
</evidence>
<sequence>MTNSIQYGIDSVGNFDDLNRLLQGENGVNGRSNPLKIQFAGASAHQPVKLNQAESLHLDGHSEPIEIQGNSMRMNTVENSALKQSVQQPTELMEHSLSNNPTTIEQPSSESSSSWRWLFTALVLCCAVGGLATLAFVWLTSLPPRTNCGEISPLSPDIDRLYCAQAAAESGELDDLMTGLKLVEAWSPDHPLYNESRRWMKEWSQSVLVIARQKMAASDMETAIELANRIPNSSPLYAEAQSAIAQWQENWQIDEAIYAKAQTALKNQDWDSVSHHILELSESPYDYWNTEKVNELAQQVLSEKKARQILAQAKRTAEVETPDNLQAALKLAKTLDTTTYTWMDAQPTLTQWGNTLLTIGFDRWREKRFDEAIAHAEAASVSSALATEAQHLIDLSQARQLALASGGNWKPQPKHVWNLMEAVSAAKRIPSTSRFYAQAQESLASWDAQLQATSQLQVANLLADLGQRDSLQTAIAQAEQIPPAHPRRLQAQTLIAYWKQEVQRVEDQPYLLFAQQLAEAGTVADLKLAIAEASKIEAGRVLRHQAQGLIYDWTQQIQVLEDQPLLAEATTQAQQGNLTDAIRIAAQIPADRALYDEAQAAIAGWQAELNRIEIARTRPARSNESNVANTPDSSYPTSSAQADPESFDWVQTPTVAKTAKDERPVTPPSPQLTPVLPPQETTRQPELAPPSPFVLQESAPLYEEEPAARFEYRSDGVPRLIRRHSHSSDTPASVVNEPPAIREVFPPLDDATLFEEPPEVAPALESIPVEAEPVVEELPSGTESSAIESLLPSESSQLEESVPLSVDSINKNASDEISEAVEQSYPVSMNVSENEIELNVEFSDGWN</sequence>
<name>A0A9E8ZHS5_9CYAN</name>
<dbReference type="RefSeq" id="WP_268611416.1">
    <property type="nucleotide sequence ID" value="NZ_CP113797.1"/>
</dbReference>
<feature type="compositionally biased region" description="Low complexity" evidence="1">
    <location>
        <begin position="788"/>
        <end position="803"/>
    </location>
</feature>
<keyword evidence="4" id="KW-1185">Reference proteome</keyword>
<protein>
    <recommendedName>
        <fullName evidence="5">Chromosome segregation ATPase</fullName>
    </recommendedName>
</protein>
<keyword evidence="2" id="KW-0472">Membrane</keyword>